<organism evidence="12 13">
    <name type="scientific">Pavo cristatus</name>
    <name type="common">Indian peafowl</name>
    <name type="synonym">Blue peafowl</name>
    <dbReference type="NCBI Taxonomy" id="9049"/>
    <lineage>
        <taxon>Eukaryota</taxon>
        <taxon>Metazoa</taxon>
        <taxon>Chordata</taxon>
        <taxon>Craniata</taxon>
        <taxon>Vertebrata</taxon>
        <taxon>Euteleostomi</taxon>
        <taxon>Archelosauria</taxon>
        <taxon>Archosauria</taxon>
        <taxon>Dinosauria</taxon>
        <taxon>Saurischia</taxon>
        <taxon>Theropoda</taxon>
        <taxon>Coelurosauria</taxon>
        <taxon>Aves</taxon>
        <taxon>Neognathae</taxon>
        <taxon>Galloanserae</taxon>
        <taxon>Galliformes</taxon>
        <taxon>Phasianidae</taxon>
        <taxon>Phasianinae</taxon>
        <taxon>Pavo</taxon>
    </lineage>
</organism>
<evidence type="ECO:0000313" key="12">
    <source>
        <dbReference type="Ensembl" id="ENSPSTP00000011252.1"/>
    </source>
</evidence>
<feature type="repeat" description="HEAT" evidence="10">
    <location>
        <begin position="804"/>
        <end position="842"/>
    </location>
</feature>
<feature type="region of interest" description="Disordered" evidence="11">
    <location>
        <begin position="1"/>
        <end position="27"/>
    </location>
</feature>
<evidence type="ECO:0000256" key="9">
    <source>
        <dbReference type="ARBA" id="ARBA00084053"/>
    </source>
</evidence>
<evidence type="ECO:0000256" key="6">
    <source>
        <dbReference type="ARBA" id="ARBA00023034"/>
    </source>
</evidence>
<protein>
    <recommendedName>
        <fullName evidence="9">LisH domain and HEAT repeat-containing protein KIAA1468</fullName>
    </recommendedName>
</protein>
<keyword evidence="3" id="KW-0813">Transport</keyword>
<reference evidence="12" key="1">
    <citation type="submission" date="2025-08" db="UniProtKB">
        <authorList>
            <consortium name="Ensembl"/>
        </authorList>
    </citation>
    <scope>IDENTIFICATION</scope>
</reference>
<dbReference type="GO" id="GO:0032367">
    <property type="term" value="P:intracellular cholesterol transport"/>
    <property type="evidence" value="ECO:0007669"/>
    <property type="project" value="InterPro"/>
</dbReference>
<evidence type="ECO:0000256" key="8">
    <source>
        <dbReference type="ARBA" id="ARBA00023055"/>
    </source>
</evidence>
<evidence type="ECO:0000256" key="11">
    <source>
        <dbReference type="SAM" id="MobiDB-lite"/>
    </source>
</evidence>
<dbReference type="PANTHER" id="PTHR32059:SF0">
    <property type="entry name" value="RAB11-BINDING PROTEIN RELCH"/>
    <property type="match status" value="1"/>
</dbReference>
<dbReference type="GO" id="GO:0005802">
    <property type="term" value="C:trans-Golgi network"/>
    <property type="evidence" value="ECO:0007669"/>
    <property type="project" value="InterPro"/>
</dbReference>
<dbReference type="AlphaFoldDB" id="A0A8C9F693"/>
<name>A0A8C9F693_PAVCR</name>
<dbReference type="Gene3D" id="1.25.10.10">
    <property type="entry name" value="Leucine-rich Repeat Variant"/>
    <property type="match status" value="2"/>
</dbReference>
<sequence length="1003" mass="111433">EDPEELPGLRAAGDAAGAGGGAAAGEPPRVSMDAMAAQLLRDQFLLTALELHTELLESGRELPRLRDFFSNPGNFERQSGTPPAGGGLGGSVLGGAGGREPCSGQLNRAGSISTLDSLDFARYSDDGNRETDERVAVNECFLMLQFVPIASCPVAGHIEKNLSPCSFLLCGLVSLTPLKDFELWDDVGLNIPKPPDLLQLYRDFGNHHVTARDVVDVSVGVDDDELEAATPILGTVPVFETTPQSIEQCLIVQKLEDQISVLNNEKWSLMEQIQRLERYCKSLKLSPAFHQALLSFCRMSADSRLGSEVSRIADSEKSVMLMLGRCLPHIVPNVLLAKREELIPLILCTACLHPEPKERDQLLHILFNLIKRPDDEQRQMILTGCVAFARHVGPTRVEAELLPQCWEQINHKYPERRLLVAESCGALAPYLPKEIRSSLVLSMLQQMLMEDKADLVREAVIKSLGIIMGYIDDPDKYQQGFELLLSALGDPSERVVSATHQVFLPAYAAWTTELGNLQFHLIPTLLSKIEKLLREGEHGLDEHKLHMYLSALQSLIPSLFALVLQNAPFTSKAKLQGEVPQIEVTRFPRPASPLQDVAIIIGSREQLAVLLQLYNHQLEHEGTTGWETLLWVVNQLLPQLIEIVGKINVASTACVHEFSRFFWRLCRTFGKIFTNTKVKPQFQEILRLSEENIDSTAGNGVLTKATVPIYATGVLTCYIQEEDRKLLVGFLEDVMTMLSLSHAPLDSLKASFVELGANPAYHELLLTVLWYGVVHTSALVRCTAARMFELLVKGVHETLVAQRVVPALITLSSDPEISVRIATIPAFGTIMETVTQRELLERVKMQLASFLEDPQYQDQHSLHTEIIKTFGRVGPNAEPRFRDEFVIPHLHKLALVNNQQSVDSKRLDIATHLFEAYSALSCCFISEDLMVNHFLPGLKCLRIDMEHLSPEHEVSSKMQVESQISMSIAASLVSEDTKTKFLNKMGQLTTSGAMLANVFQRKK</sequence>
<keyword evidence="6" id="KW-0333">Golgi apparatus</keyword>
<dbReference type="Pfam" id="PF02985">
    <property type="entry name" value="HEAT"/>
    <property type="match status" value="1"/>
</dbReference>
<dbReference type="GO" id="GO:0055037">
    <property type="term" value="C:recycling endosome"/>
    <property type="evidence" value="ECO:0007669"/>
    <property type="project" value="UniProtKB-SubCell"/>
</dbReference>
<feature type="region of interest" description="Disordered" evidence="11">
    <location>
        <begin position="73"/>
        <end position="94"/>
    </location>
</feature>
<dbReference type="PROSITE" id="PS50077">
    <property type="entry name" value="HEAT_REPEAT"/>
    <property type="match status" value="1"/>
</dbReference>
<keyword evidence="13" id="KW-1185">Reference proteome</keyword>
<keyword evidence="7" id="KW-0175">Coiled coil</keyword>
<evidence type="ECO:0000256" key="4">
    <source>
        <dbReference type="ARBA" id="ARBA00022737"/>
    </source>
</evidence>
<dbReference type="Ensembl" id="ENSPSTT00000011809.1">
    <property type="protein sequence ID" value="ENSPSTP00000011252.1"/>
    <property type="gene ID" value="ENSPSTG00000007582.1"/>
</dbReference>
<dbReference type="InterPro" id="IPR016024">
    <property type="entry name" value="ARM-type_fold"/>
</dbReference>
<dbReference type="SUPFAM" id="SSF48371">
    <property type="entry name" value="ARM repeat"/>
    <property type="match status" value="1"/>
</dbReference>
<evidence type="ECO:0000256" key="3">
    <source>
        <dbReference type="ARBA" id="ARBA00022448"/>
    </source>
</evidence>
<evidence type="ECO:0000256" key="10">
    <source>
        <dbReference type="PROSITE-ProRule" id="PRU00103"/>
    </source>
</evidence>
<evidence type="ECO:0000256" key="7">
    <source>
        <dbReference type="ARBA" id="ARBA00023054"/>
    </source>
</evidence>
<dbReference type="FunFam" id="1.25.10.10:FF:000080">
    <property type="entry name" value="lisH domain and HEAT repeat-containing protein KIAA1468 homolog"/>
    <property type="match status" value="1"/>
</dbReference>
<dbReference type="InterPro" id="IPR021133">
    <property type="entry name" value="HEAT_type_2"/>
</dbReference>
<keyword evidence="5" id="KW-0967">Endosome</keyword>
<keyword evidence="8" id="KW-0445">Lipid transport</keyword>
<reference evidence="12" key="2">
    <citation type="submission" date="2025-09" db="UniProtKB">
        <authorList>
            <consortium name="Ensembl"/>
        </authorList>
    </citation>
    <scope>IDENTIFICATION</scope>
</reference>
<evidence type="ECO:0000256" key="2">
    <source>
        <dbReference type="ARBA" id="ARBA00004601"/>
    </source>
</evidence>
<proteinExistence type="predicted"/>
<dbReference type="Proteomes" id="UP000694428">
    <property type="component" value="Unplaced"/>
</dbReference>
<keyword evidence="4" id="KW-0677">Repeat</keyword>
<evidence type="ECO:0000256" key="1">
    <source>
        <dbReference type="ARBA" id="ARBA00004172"/>
    </source>
</evidence>
<accession>A0A8C9F693</accession>
<dbReference type="InterPro" id="IPR000357">
    <property type="entry name" value="HEAT"/>
</dbReference>
<dbReference type="InterPro" id="IPR040362">
    <property type="entry name" value="RELCH"/>
</dbReference>
<dbReference type="PANTHER" id="PTHR32059">
    <property type="entry name" value="RAB11-BINDING PROTEIN RELCH"/>
    <property type="match status" value="1"/>
</dbReference>
<evidence type="ECO:0000256" key="5">
    <source>
        <dbReference type="ARBA" id="ARBA00022753"/>
    </source>
</evidence>
<dbReference type="FunFam" id="1.25.10.10:FF:000218">
    <property type="entry name" value="lisH domain and HEAT repeat-containing protein KIAA1468 homolog isoform X1"/>
    <property type="match status" value="1"/>
</dbReference>
<comment type="subcellular location">
    <subcellularLocation>
        <location evidence="2">Golgi apparatus</location>
        <location evidence="2">trans-Golgi network</location>
    </subcellularLocation>
    <subcellularLocation>
        <location evidence="1">Recycling endosome</location>
    </subcellularLocation>
</comment>
<feature type="compositionally biased region" description="Gly residues" evidence="11">
    <location>
        <begin position="83"/>
        <end position="94"/>
    </location>
</feature>
<dbReference type="InterPro" id="IPR011989">
    <property type="entry name" value="ARM-like"/>
</dbReference>
<evidence type="ECO:0000313" key="13">
    <source>
        <dbReference type="Proteomes" id="UP000694428"/>
    </source>
</evidence>